<reference evidence="3 4" key="1">
    <citation type="submission" date="2023-01" db="EMBL/GenBank/DDBJ databases">
        <title>Analysis of 21 Apiospora genomes using comparative genomics revels a genus with tremendous synthesis potential of carbohydrate active enzymes and secondary metabolites.</title>
        <authorList>
            <person name="Sorensen T."/>
        </authorList>
    </citation>
    <scope>NUCLEOTIDE SEQUENCE [LARGE SCALE GENOMIC DNA]</scope>
    <source>
        <strain evidence="3 4">CBS 33761</strain>
    </source>
</reference>
<dbReference type="Pfam" id="PF00646">
    <property type="entry name" value="F-box"/>
    <property type="match status" value="1"/>
</dbReference>
<evidence type="ECO:0000313" key="4">
    <source>
        <dbReference type="Proteomes" id="UP001444661"/>
    </source>
</evidence>
<evidence type="ECO:0000313" key="3">
    <source>
        <dbReference type="EMBL" id="KAK8054913.1"/>
    </source>
</evidence>
<feature type="compositionally biased region" description="Polar residues" evidence="1">
    <location>
        <begin position="1"/>
        <end position="20"/>
    </location>
</feature>
<keyword evidence="4" id="KW-1185">Reference proteome</keyword>
<dbReference type="Proteomes" id="UP001444661">
    <property type="component" value="Unassembled WGS sequence"/>
</dbReference>
<comment type="caution">
    <text evidence="3">The sequence shown here is derived from an EMBL/GenBank/DDBJ whole genome shotgun (WGS) entry which is preliminary data.</text>
</comment>
<feature type="region of interest" description="Disordered" evidence="1">
    <location>
        <begin position="1"/>
        <end position="57"/>
    </location>
</feature>
<protein>
    <recommendedName>
        <fullName evidence="2">F-box domain-containing protein</fullName>
    </recommendedName>
</protein>
<dbReference type="InterPro" id="IPR036047">
    <property type="entry name" value="F-box-like_dom_sf"/>
</dbReference>
<evidence type="ECO:0000259" key="2">
    <source>
        <dbReference type="PROSITE" id="PS50181"/>
    </source>
</evidence>
<dbReference type="EMBL" id="JAQQWK010000001">
    <property type="protein sequence ID" value="KAK8054913.1"/>
    <property type="molecule type" value="Genomic_DNA"/>
</dbReference>
<gene>
    <name evidence="3" type="ORF">PG993_000140</name>
</gene>
<dbReference type="PROSITE" id="PS50181">
    <property type="entry name" value="FBOX"/>
    <property type="match status" value="1"/>
</dbReference>
<organism evidence="3 4">
    <name type="scientific">Apiospora rasikravindrae</name>
    <dbReference type="NCBI Taxonomy" id="990691"/>
    <lineage>
        <taxon>Eukaryota</taxon>
        <taxon>Fungi</taxon>
        <taxon>Dikarya</taxon>
        <taxon>Ascomycota</taxon>
        <taxon>Pezizomycotina</taxon>
        <taxon>Sordariomycetes</taxon>
        <taxon>Xylariomycetidae</taxon>
        <taxon>Amphisphaeriales</taxon>
        <taxon>Apiosporaceae</taxon>
        <taxon>Apiospora</taxon>
    </lineage>
</organism>
<name>A0ABR1U7N0_9PEZI</name>
<accession>A0ABR1U7N0</accession>
<sequence length="582" mass="65100">MTLAASQNSPISSSTATTALQDDDHQEQQHPQQQHPPSQQQQLPVDGAQPPEPADMAPSLLSLPLELLLHVSSYLDTPECGSLRLSCKQVENALYFTFARDNFTKRQHMLTESSLQALLDISESRLAPFVKNLFIGTDLYSSDGLKHITHLHAHPNLHRGSAGAVRRSKFVAQSSSQEVLLNSGYDMELLTAALGNLSLDLIGVCDSYYSVRFPGNPVLAPSYGATAIYCDTCIPSRHKSGIEHAHFSSKCANKLLFAAARAKIAPKRLQFRFSQDGLIDFAFNIPKFLEKDVARVLSGLEELKLDLYGNIAVDTTRRAILHEDDPSEEIYTYHLRRFLALTPNIRHLRLNSPVSDDHHDHFLEWLATTPPTSPPQYTCSPDLAPPPPVAFPRLRQLDLGTLTVTDDELLAIVTKFKRTLKNLSLQKVLLVDDTDEVYNRQNPPPNKWASFLEKLCRSGVRLDSIYIKGAEQQNTGVIVATVSFTSIKNNMAKHQGPDTMKAIRKFADDAELHFVLPLAEEGEEHPAFFDEEDDDEDFLDYDDDEGMEFYGLDPFDEFDDEMDDLFLAGHLTMGGPYDHLMP</sequence>
<proteinExistence type="predicted"/>
<evidence type="ECO:0000256" key="1">
    <source>
        <dbReference type="SAM" id="MobiDB-lite"/>
    </source>
</evidence>
<dbReference type="SUPFAM" id="SSF81383">
    <property type="entry name" value="F-box domain"/>
    <property type="match status" value="1"/>
</dbReference>
<feature type="domain" description="F-box" evidence="2">
    <location>
        <begin position="57"/>
        <end position="106"/>
    </location>
</feature>
<dbReference type="InterPro" id="IPR001810">
    <property type="entry name" value="F-box_dom"/>
</dbReference>
<feature type="compositionally biased region" description="Low complexity" evidence="1">
    <location>
        <begin position="29"/>
        <end position="42"/>
    </location>
</feature>